<keyword evidence="6" id="KW-1133">Transmembrane helix</keyword>
<dbReference type="GO" id="GO:0005634">
    <property type="term" value="C:nucleus"/>
    <property type="evidence" value="ECO:0007669"/>
    <property type="project" value="TreeGrafter"/>
</dbReference>
<dbReference type="Gene3D" id="3.40.395.10">
    <property type="entry name" value="Adenoviral Proteinase, Chain A"/>
    <property type="match status" value="1"/>
</dbReference>
<dbReference type="GO" id="GO:0006508">
    <property type="term" value="P:proteolysis"/>
    <property type="evidence" value="ECO:0007669"/>
    <property type="project" value="UniProtKB-KW"/>
</dbReference>
<dbReference type="PANTHER" id="PTHR12606">
    <property type="entry name" value="SENTRIN/SUMO-SPECIFIC PROTEASE"/>
    <property type="match status" value="1"/>
</dbReference>
<dbReference type="InterPro" id="IPR003653">
    <property type="entry name" value="Peptidase_C48_C"/>
</dbReference>
<sequence length="742" mass="84412">MDYLSPYLAKKRRRLNPIEEESDSFNNEEQSATGFFGHLASLVSKASSFLFHRRAVMSESCPSSSFASPERPRRKAKAVNTTSEITDDCAALKRTSRIAARARKQAPNLANGTQHIITLNDSELLTDGEDSEVIVVTPSPLQAAPTSQMPSSTLRPGPSSSTKRTQETYVVDDDIQIIERNGFGSSRNDWRAHFSPPVEPNRSFQKEDTPFEDFSPLNEISGVHTGTESTVDGDDTVKRCYEEQLEQEVATSSGSLSRSSSVEVIAERISSKVPASGIIFEEETSSCLSSPLAPLPEHSGSRTVSPLYLRLGSTSRVDKWSRRHHFLPWSARHRLKTHSSSLSWESPINRFRKQLGIGALNGSAFQNVINMEEKERFRRLNTLFETQAHFVPSVQSAYTSSMGRSSDTESVLRRGKAALGNLFGNSDKSKSNHITVHSESRQTSPTSERSGDEPEVQVLEGEMDQGLSHSKVWSMYRGTQPVPKRQVSSHEAVLSRKLSGSSVRSDFSERRTPSVVIIWDKRRDESFKERLESDRSKSELRKQRELSYEQKVQQRNRLAEEISLERQLREESRHDEETSLEEELIKKLTLTGHVFRNRVRKVIKDEFPELSDEADVLIERIWDRKLPLDERISAELTRKDLMTLRGLDWLNDEVINFYMNLICERARNDPSLPKVYAFTTFFYPSLLGKGYQSVRRWTRKVDIFEFDILLLPIHLGAHWCLAVGFPYSLIAFIRSIFDHILY</sequence>
<feature type="compositionally biased region" description="Polar residues" evidence="5">
    <location>
        <begin position="432"/>
        <end position="448"/>
    </location>
</feature>
<evidence type="ECO:0000259" key="7">
    <source>
        <dbReference type="PROSITE" id="PS50600"/>
    </source>
</evidence>
<evidence type="ECO:0000256" key="2">
    <source>
        <dbReference type="ARBA" id="ARBA00022670"/>
    </source>
</evidence>
<feature type="transmembrane region" description="Helical" evidence="6">
    <location>
        <begin position="716"/>
        <end position="737"/>
    </location>
</feature>
<dbReference type="Pfam" id="PF02902">
    <property type="entry name" value="Peptidase_C48"/>
    <property type="match status" value="1"/>
</dbReference>
<keyword evidence="6" id="KW-0472">Membrane</keyword>
<keyword evidence="8" id="KW-1185">Reference proteome</keyword>
<dbReference type="PANTHER" id="PTHR12606:SF141">
    <property type="entry name" value="GH15225P-RELATED"/>
    <property type="match status" value="1"/>
</dbReference>
<feature type="region of interest" description="Disordered" evidence="5">
    <location>
        <begin position="142"/>
        <end position="165"/>
    </location>
</feature>
<dbReference type="InterPro" id="IPR038765">
    <property type="entry name" value="Papain-like_cys_pep_sf"/>
</dbReference>
<organism evidence="8 9">
    <name type="scientific">Ascaris lumbricoides</name>
    <name type="common">Giant roundworm</name>
    <dbReference type="NCBI Taxonomy" id="6252"/>
    <lineage>
        <taxon>Eukaryota</taxon>
        <taxon>Metazoa</taxon>
        <taxon>Ecdysozoa</taxon>
        <taxon>Nematoda</taxon>
        <taxon>Chromadorea</taxon>
        <taxon>Rhabditida</taxon>
        <taxon>Spirurina</taxon>
        <taxon>Ascaridomorpha</taxon>
        <taxon>Ascaridoidea</taxon>
        <taxon>Ascarididae</taxon>
        <taxon>Ascaris</taxon>
    </lineage>
</organism>
<feature type="compositionally biased region" description="Polar residues" evidence="5">
    <location>
        <begin position="144"/>
        <end position="163"/>
    </location>
</feature>
<keyword evidence="6" id="KW-0812">Transmembrane</keyword>
<name>A0A0M3HQP9_ASCLU</name>
<evidence type="ECO:0000313" key="8">
    <source>
        <dbReference type="Proteomes" id="UP000036681"/>
    </source>
</evidence>
<feature type="domain" description="Ubiquitin-like protease family profile" evidence="7">
    <location>
        <begin position="634"/>
        <end position="742"/>
    </location>
</feature>
<reference evidence="9" key="1">
    <citation type="submission" date="2017-02" db="UniProtKB">
        <authorList>
            <consortium name="WormBaseParasite"/>
        </authorList>
    </citation>
    <scope>IDENTIFICATION</scope>
</reference>
<accession>A0A0M3HQP9</accession>
<feature type="region of interest" description="Disordered" evidence="5">
    <location>
        <begin position="61"/>
        <end position="81"/>
    </location>
</feature>
<keyword evidence="2" id="KW-0645">Protease</keyword>
<evidence type="ECO:0000313" key="9">
    <source>
        <dbReference type="WBParaSite" id="ALUE_0000446601-mRNA-1"/>
    </source>
</evidence>
<dbReference type="GO" id="GO:0016926">
    <property type="term" value="P:protein desumoylation"/>
    <property type="evidence" value="ECO:0007669"/>
    <property type="project" value="TreeGrafter"/>
</dbReference>
<dbReference type="SUPFAM" id="SSF54001">
    <property type="entry name" value="Cysteine proteinases"/>
    <property type="match status" value="1"/>
</dbReference>
<evidence type="ECO:0000256" key="6">
    <source>
        <dbReference type="SAM" id="Phobius"/>
    </source>
</evidence>
<keyword evidence="4" id="KW-0788">Thiol protease</keyword>
<dbReference type="AlphaFoldDB" id="A0A0M3HQP9"/>
<evidence type="ECO:0000256" key="1">
    <source>
        <dbReference type="ARBA" id="ARBA00005234"/>
    </source>
</evidence>
<protein>
    <submittedName>
        <fullName evidence="9">ULP_PROTEASE domain-containing protein</fullName>
    </submittedName>
</protein>
<feature type="region of interest" description="Disordered" evidence="5">
    <location>
        <begin position="481"/>
        <end position="505"/>
    </location>
</feature>
<keyword evidence="3" id="KW-0378">Hydrolase</keyword>
<evidence type="ECO:0000256" key="5">
    <source>
        <dbReference type="SAM" id="MobiDB-lite"/>
    </source>
</evidence>
<evidence type="ECO:0000256" key="4">
    <source>
        <dbReference type="ARBA" id="ARBA00022807"/>
    </source>
</evidence>
<dbReference type="PROSITE" id="PS50600">
    <property type="entry name" value="ULP_PROTEASE"/>
    <property type="match status" value="1"/>
</dbReference>
<comment type="similarity">
    <text evidence="1">Belongs to the peptidase C48 family.</text>
</comment>
<evidence type="ECO:0000256" key="3">
    <source>
        <dbReference type="ARBA" id="ARBA00022801"/>
    </source>
</evidence>
<proteinExistence type="inferred from homology"/>
<dbReference type="GO" id="GO:0016929">
    <property type="term" value="F:deSUMOylase activity"/>
    <property type="evidence" value="ECO:0007669"/>
    <property type="project" value="TreeGrafter"/>
</dbReference>
<dbReference type="Proteomes" id="UP000036681">
    <property type="component" value="Unplaced"/>
</dbReference>
<dbReference type="WBParaSite" id="ALUE_0000446601-mRNA-1">
    <property type="protein sequence ID" value="ALUE_0000446601-mRNA-1"/>
    <property type="gene ID" value="ALUE_0000446601"/>
</dbReference>
<feature type="region of interest" description="Disordered" evidence="5">
    <location>
        <begin position="421"/>
        <end position="455"/>
    </location>
</feature>